<reference evidence="3" key="1">
    <citation type="journal article" date="2014" name="Int. J. Syst. Evol. Microbiol.">
        <title>Complete genome sequence of Corynebacterium casei LMG S-19264T (=DSM 44701T), isolated from a smear-ripened cheese.</title>
        <authorList>
            <consortium name="US DOE Joint Genome Institute (JGI-PGF)"/>
            <person name="Walter F."/>
            <person name="Albersmeier A."/>
            <person name="Kalinowski J."/>
            <person name="Ruckert C."/>
        </authorList>
    </citation>
    <scope>NUCLEOTIDE SEQUENCE</scope>
    <source>
        <strain evidence="3">JCM 19831</strain>
    </source>
</reference>
<reference evidence="3" key="2">
    <citation type="submission" date="2020-09" db="EMBL/GenBank/DDBJ databases">
        <authorList>
            <person name="Sun Q."/>
            <person name="Ohkuma M."/>
        </authorList>
    </citation>
    <scope>NUCLEOTIDE SEQUENCE</scope>
    <source>
        <strain evidence="3">JCM 19831</strain>
    </source>
</reference>
<name>A0A917U5B7_9ACTN</name>
<dbReference type="Pfam" id="PF14015">
    <property type="entry name" value="DUF4231"/>
    <property type="match status" value="1"/>
</dbReference>
<feature type="transmembrane region" description="Helical" evidence="2">
    <location>
        <begin position="101"/>
        <end position="119"/>
    </location>
</feature>
<feature type="transmembrane region" description="Helical" evidence="2">
    <location>
        <begin position="76"/>
        <end position="95"/>
    </location>
</feature>
<dbReference type="AlphaFoldDB" id="A0A917U5B7"/>
<protein>
    <recommendedName>
        <fullName evidence="5">DUF4231 domain-containing protein</fullName>
    </recommendedName>
</protein>
<proteinExistence type="predicted"/>
<evidence type="ECO:0008006" key="5">
    <source>
        <dbReference type="Google" id="ProtNLM"/>
    </source>
</evidence>
<keyword evidence="2" id="KW-1133">Transmembrane helix</keyword>
<dbReference type="Proteomes" id="UP000642070">
    <property type="component" value="Unassembled WGS sequence"/>
</dbReference>
<keyword evidence="2" id="KW-0812">Transmembrane</keyword>
<feature type="compositionally biased region" description="Basic and acidic residues" evidence="1">
    <location>
        <begin position="1"/>
        <end position="11"/>
    </location>
</feature>
<dbReference type="EMBL" id="BMPI01000038">
    <property type="protein sequence ID" value="GGM56035.1"/>
    <property type="molecule type" value="Genomic_DNA"/>
</dbReference>
<evidence type="ECO:0000313" key="3">
    <source>
        <dbReference type="EMBL" id="GGM56035.1"/>
    </source>
</evidence>
<keyword evidence="2" id="KW-0472">Membrane</keyword>
<evidence type="ECO:0000313" key="4">
    <source>
        <dbReference type="Proteomes" id="UP000642070"/>
    </source>
</evidence>
<organism evidence="3 4">
    <name type="scientific">Dactylosporangium sucinum</name>
    <dbReference type="NCBI Taxonomy" id="1424081"/>
    <lineage>
        <taxon>Bacteria</taxon>
        <taxon>Bacillati</taxon>
        <taxon>Actinomycetota</taxon>
        <taxon>Actinomycetes</taxon>
        <taxon>Micromonosporales</taxon>
        <taxon>Micromonosporaceae</taxon>
        <taxon>Dactylosporangium</taxon>
    </lineage>
</organism>
<evidence type="ECO:0000256" key="1">
    <source>
        <dbReference type="SAM" id="MobiDB-lite"/>
    </source>
</evidence>
<keyword evidence="4" id="KW-1185">Reference proteome</keyword>
<dbReference type="InterPro" id="IPR025325">
    <property type="entry name" value="DUF4231"/>
</dbReference>
<feature type="region of interest" description="Disordered" evidence="1">
    <location>
        <begin position="1"/>
        <end position="31"/>
    </location>
</feature>
<gene>
    <name evidence="3" type="ORF">GCM10007977_067120</name>
</gene>
<dbReference type="NCBIfam" id="NF033634">
    <property type="entry name" value="SLATT_1"/>
    <property type="match status" value="1"/>
</dbReference>
<evidence type="ECO:0000256" key="2">
    <source>
        <dbReference type="SAM" id="Phobius"/>
    </source>
</evidence>
<accession>A0A917U5B7</accession>
<comment type="caution">
    <text evidence="3">The sequence shown here is derived from an EMBL/GenBank/DDBJ whole genome shotgun (WGS) entry which is preliminary data.</text>
</comment>
<sequence length="190" mass="20613">MSPESGDDRVPDTGPGTEPDGRAPGAAGRPLSEIAGDDFIALVTTPSKDSYALGIANDSYRWYVTASKRSRRSHRITDVSAVLISASIPVAAVIVPDIPTIPAVLGAVLVVIAGVRAIYHWPENYLRFSRAREAVEEQRRLYHVSAPPYDDPATRDEELVKAVTRIEQAEMGQWAQVADAHTPRKPVSSE</sequence>